<gene>
    <name evidence="1" type="ORF">HF576_02580</name>
</gene>
<dbReference type="Pfam" id="PF13714">
    <property type="entry name" value="PEP_mutase"/>
    <property type="match status" value="1"/>
</dbReference>
<keyword evidence="2" id="KW-1185">Reference proteome</keyword>
<reference evidence="1 2" key="1">
    <citation type="submission" date="2020-04" db="EMBL/GenBank/DDBJ databases">
        <title>CFH 90308 Microbacterium sp.</title>
        <authorList>
            <person name="Nie G."/>
            <person name="Ming H."/>
            <person name="Xia T."/>
        </authorList>
    </citation>
    <scope>NUCLEOTIDE SEQUENCE [LARGE SCALE GENOMIC DNA]</scope>
    <source>
        <strain evidence="1 2">CFH 90308</strain>
    </source>
</reference>
<proteinExistence type="predicted"/>
<dbReference type="PANTHER" id="PTHR42905:SF16">
    <property type="entry name" value="CARBOXYPHOSPHONOENOLPYRUVATE PHOSPHONOMUTASE-LIKE PROTEIN (AFU_ORTHOLOGUE AFUA_5G07230)"/>
    <property type="match status" value="1"/>
</dbReference>
<name>A0ABX1K6U0_9MICO</name>
<protein>
    <submittedName>
        <fullName evidence="1">Isocitrate lyase/phosphoenolpyruvate mutase family protein</fullName>
    </submittedName>
</protein>
<accession>A0ABX1K6U0</accession>
<evidence type="ECO:0000313" key="2">
    <source>
        <dbReference type="Proteomes" id="UP001429745"/>
    </source>
</evidence>
<dbReference type="GO" id="GO:0016829">
    <property type="term" value="F:lyase activity"/>
    <property type="evidence" value="ECO:0007669"/>
    <property type="project" value="UniProtKB-KW"/>
</dbReference>
<organism evidence="1 2">
    <name type="scientific">Microbacterium salsuginis</name>
    <dbReference type="NCBI Taxonomy" id="2722803"/>
    <lineage>
        <taxon>Bacteria</taxon>
        <taxon>Bacillati</taxon>
        <taxon>Actinomycetota</taxon>
        <taxon>Actinomycetes</taxon>
        <taxon>Micrococcales</taxon>
        <taxon>Microbacteriaceae</taxon>
        <taxon>Microbacterium</taxon>
    </lineage>
</organism>
<dbReference type="PANTHER" id="PTHR42905">
    <property type="entry name" value="PHOSPHOENOLPYRUVATE CARBOXYLASE"/>
    <property type="match status" value="1"/>
</dbReference>
<dbReference type="InterPro" id="IPR039556">
    <property type="entry name" value="ICL/PEPM"/>
</dbReference>
<comment type="caution">
    <text evidence="1">The sequence shown here is derived from an EMBL/GenBank/DDBJ whole genome shotgun (WGS) entry which is preliminary data.</text>
</comment>
<dbReference type="SUPFAM" id="SSF51621">
    <property type="entry name" value="Phosphoenolpyruvate/pyruvate domain"/>
    <property type="match status" value="1"/>
</dbReference>
<dbReference type="Gene3D" id="6.10.250.2750">
    <property type="match status" value="1"/>
</dbReference>
<dbReference type="Proteomes" id="UP001429745">
    <property type="component" value="Unassembled WGS sequence"/>
</dbReference>
<evidence type="ECO:0000313" key="1">
    <source>
        <dbReference type="EMBL" id="NLP82723.1"/>
    </source>
</evidence>
<dbReference type="CDD" id="cd00377">
    <property type="entry name" value="ICL_PEPM"/>
    <property type="match status" value="1"/>
</dbReference>
<dbReference type="RefSeq" id="WP_168911207.1">
    <property type="nucleotide sequence ID" value="NZ_JABACI010000001.1"/>
</dbReference>
<dbReference type="InterPro" id="IPR040442">
    <property type="entry name" value="Pyrv_kinase-like_dom_sf"/>
</dbReference>
<dbReference type="InterPro" id="IPR015813">
    <property type="entry name" value="Pyrv/PenolPyrv_kinase-like_dom"/>
</dbReference>
<dbReference type="Gene3D" id="3.20.20.60">
    <property type="entry name" value="Phosphoenolpyruvate-binding domains"/>
    <property type="match status" value="1"/>
</dbReference>
<dbReference type="EMBL" id="JABACI010000001">
    <property type="protein sequence ID" value="NLP82723.1"/>
    <property type="molecule type" value="Genomic_DNA"/>
</dbReference>
<sequence>MTPSDIDDRARTFRRLHDGPRAFVMPNPWDAGTARLVERAGFAAIATTSAGHAFSSGMPDGHASLDALLLHVSELATATALPLSVDLEDGFAATVDTLGQVVEAVAAAGAVGASIEDRKRSGELYPIGEAVERVEVFVAAARALPFPFTVTARCECFLAGHPDLDETIRRLRAYESAGADVVYAPGLATRDQIRSVVDAVERPVNVVAGLGGATPSVAELDRLGVRRISLGSALARAAFGAVQRALDEVQTRGTFGFEADAAPYAEINAAMAR</sequence>
<keyword evidence="1" id="KW-0456">Lyase</keyword>